<gene>
    <name evidence="7" type="ORF">A2397_02875</name>
</gene>
<reference evidence="7 8" key="1">
    <citation type="journal article" date="2016" name="Nat. Commun.">
        <title>Thousands of microbial genomes shed light on interconnected biogeochemical processes in an aquifer system.</title>
        <authorList>
            <person name="Anantharaman K."/>
            <person name="Brown C.T."/>
            <person name="Hug L.A."/>
            <person name="Sharon I."/>
            <person name="Castelle C.J."/>
            <person name="Probst A.J."/>
            <person name="Thomas B.C."/>
            <person name="Singh A."/>
            <person name="Wilkins M.J."/>
            <person name="Karaoz U."/>
            <person name="Brodie E.L."/>
            <person name="Williams K.H."/>
            <person name="Hubbard S.S."/>
            <person name="Banfield J.F."/>
        </authorList>
    </citation>
    <scope>NUCLEOTIDE SEQUENCE [LARGE SCALE GENOMIC DNA]</scope>
</reference>
<dbReference type="Proteomes" id="UP000176424">
    <property type="component" value="Unassembled WGS sequence"/>
</dbReference>
<dbReference type="NCBIfam" id="TIGR00029">
    <property type="entry name" value="S20"/>
    <property type="match status" value="1"/>
</dbReference>
<dbReference type="Pfam" id="PF01649">
    <property type="entry name" value="Ribosomal_S20p"/>
    <property type="match status" value="1"/>
</dbReference>
<keyword evidence="3" id="KW-0689">Ribosomal protein</keyword>
<evidence type="ECO:0000256" key="3">
    <source>
        <dbReference type="ARBA" id="ARBA00022980"/>
    </source>
</evidence>
<dbReference type="Gene3D" id="1.20.58.110">
    <property type="entry name" value="Ribosomal protein S20"/>
    <property type="match status" value="1"/>
</dbReference>
<dbReference type="GO" id="GO:0005840">
    <property type="term" value="C:ribosome"/>
    <property type="evidence" value="ECO:0007669"/>
    <property type="project" value="UniProtKB-KW"/>
</dbReference>
<dbReference type="GO" id="GO:0003735">
    <property type="term" value="F:structural constituent of ribosome"/>
    <property type="evidence" value="ECO:0007669"/>
    <property type="project" value="InterPro"/>
</dbReference>
<evidence type="ECO:0000256" key="2">
    <source>
        <dbReference type="ARBA" id="ARBA00022884"/>
    </source>
</evidence>
<name>A0A1F4ZS34_9BACT</name>
<sequence>MPVIPNAIRKLRADKRKKAINLRVKSAFKQAISAMRKKPTEKKLVEVFSTLDKAVKGKIVHKNKASRIKSRLSALVWKK</sequence>
<dbReference type="SUPFAM" id="SSF46992">
    <property type="entry name" value="Ribosomal protein S20"/>
    <property type="match status" value="1"/>
</dbReference>
<accession>A0A1F4ZS34</accession>
<dbReference type="GO" id="GO:0019843">
    <property type="term" value="F:rRNA binding"/>
    <property type="evidence" value="ECO:0007669"/>
    <property type="project" value="UniProtKB-KW"/>
</dbReference>
<evidence type="ECO:0000256" key="4">
    <source>
        <dbReference type="ARBA" id="ARBA00023274"/>
    </source>
</evidence>
<protein>
    <recommendedName>
        <fullName evidence="5">Small ribosomal subunit protein bS20</fullName>
    </recommendedName>
    <alternativeName>
        <fullName evidence="6">30S ribosomal protein S20</fullName>
    </alternativeName>
</protein>
<organism evidence="7 8">
    <name type="scientific">Candidatus Amesbacteria bacterium RIFOXYB1_FULL_44_23</name>
    <dbReference type="NCBI Taxonomy" id="1797263"/>
    <lineage>
        <taxon>Bacteria</taxon>
        <taxon>Candidatus Amesiibacteriota</taxon>
    </lineage>
</organism>
<evidence type="ECO:0000313" key="8">
    <source>
        <dbReference type="Proteomes" id="UP000176424"/>
    </source>
</evidence>
<evidence type="ECO:0000256" key="6">
    <source>
        <dbReference type="ARBA" id="ARBA00035343"/>
    </source>
</evidence>
<evidence type="ECO:0000256" key="5">
    <source>
        <dbReference type="ARBA" id="ARBA00035136"/>
    </source>
</evidence>
<keyword evidence="4" id="KW-0687">Ribonucleoprotein</keyword>
<dbReference type="GO" id="GO:1990904">
    <property type="term" value="C:ribonucleoprotein complex"/>
    <property type="evidence" value="ECO:0007669"/>
    <property type="project" value="UniProtKB-KW"/>
</dbReference>
<dbReference type="AlphaFoldDB" id="A0A1F4ZS34"/>
<dbReference type="InterPro" id="IPR036510">
    <property type="entry name" value="Ribosomal_bS20_sf"/>
</dbReference>
<dbReference type="GO" id="GO:0006412">
    <property type="term" value="P:translation"/>
    <property type="evidence" value="ECO:0007669"/>
    <property type="project" value="InterPro"/>
</dbReference>
<dbReference type="InterPro" id="IPR002583">
    <property type="entry name" value="Ribosomal_bS20"/>
</dbReference>
<keyword evidence="1" id="KW-0699">rRNA-binding</keyword>
<comment type="caution">
    <text evidence="7">The sequence shown here is derived from an EMBL/GenBank/DDBJ whole genome shotgun (WGS) entry which is preliminary data.</text>
</comment>
<evidence type="ECO:0000256" key="1">
    <source>
        <dbReference type="ARBA" id="ARBA00022730"/>
    </source>
</evidence>
<proteinExistence type="predicted"/>
<dbReference type="STRING" id="1797263.A2397_02875"/>
<evidence type="ECO:0000313" key="7">
    <source>
        <dbReference type="EMBL" id="OGD09253.1"/>
    </source>
</evidence>
<keyword evidence="2" id="KW-0694">RNA-binding</keyword>
<dbReference type="EMBL" id="MEXR01000035">
    <property type="protein sequence ID" value="OGD09253.1"/>
    <property type="molecule type" value="Genomic_DNA"/>
</dbReference>